<sequence length="63" mass="7284">MSTEVERMKRMNKRKKMMKVMIKTEAILNANYGKSQLHISDRPLSARIVAGLWENRAHKKNGG</sequence>
<name>A0ABY8IVF1_9BACI</name>
<keyword evidence="2" id="KW-1185">Reference proteome</keyword>
<reference evidence="1 2" key="1">
    <citation type="submission" date="2023-04" db="EMBL/GenBank/DDBJ databases">
        <title>Genome sequence of Halobacillus naozhouensis KACC 21980.</title>
        <authorList>
            <person name="Kim S."/>
            <person name="Heo J."/>
            <person name="Kwon S.-W."/>
        </authorList>
    </citation>
    <scope>NUCLEOTIDE SEQUENCE [LARGE SCALE GENOMIC DNA]</scope>
    <source>
        <strain evidence="1 2">KCTC 13234</strain>
    </source>
</reference>
<dbReference type="RefSeq" id="WP_283076152.1">
    <property type="nucleotide sequence ID" value="NZ_CP121671.1"/>
</dbReference>
<evidence type="ECO:0000313" key="1">
    <source>
        <dbReference type="EMBL" id="WFT74148.1"/>
    </source>
</evidence>
<dbReference type="Proteomes" id="UP001221597">
    <property type="component" value="Chromosome"/>
</dbReference>
<proteinExistence type="predicted"/>
<gene>
    <name evidence="1" type="ORF">P9989_17530</name>
</gene>
<protein>
    <submittedName>
        <fullName evidence="1">Uncharacterized protein</fullName>
    </submittedName>
</protein>
<accession>A0ABY8IVF1</accession>
<dbReference type="EMBL" id="CP121671">
    <property type="protein sequence ID" value="WFT74148.1"/>
    <property type="molecule type" value="Genomic_DNA"/>
</dbReference>
<organism evidence="1 2">
    <name type="scientific">Halobacillus naozhouensis</name>
    <dbReference type="NCBI Taxonomy" id="554880"/>
    <lineage>
        <taxon>Bacteria</taxon>
        <taxon>Bacillati</taxon>
        <taxon>Bacillota</taxon>
        <taxon>Bacilli</taxon>
        <taxon>Bacillales</taxon>
        <taxon>Bacillaceae</taxon>
        <taxon>Halobacillus</taxon>
    </lineage>
</organism>
<evidence type="ECO:0000313" key="2">
    <source>
        <dbReference type="Proteomes" id="UP001221597"/>
    </source>
</evidence>